<accession>A0ABY9HCZ6</accession>
<dbReference type="InterPro" id="IPR013783">
    <property type="entry name" value="Ig-like_fold"/>
</dbReference>
<keyword evidence="1" id="KW-0326">Glycosidase</keyword>
<dbReference type="SMART" id="SM00710">
    <property type="entry name" value="PbH1"/>
    <property type="match status" value="7"/>
</dbReference>
<dbReference type="PROSITE" id="PS50022">
    <property type="entry name" value="FA58C_3"/>
    <property type="match status" value="3"/>
</dbReference>
<dbReference type="SMART" id="SM00060">
    <property type="entry name" value="FN3"/>
    <property type="match status" value="2"/>
</dbReference>
<evidence type="ECO:0000313" key="7">
    <source>
        <dbReference type="Proteomes" id="UP001239522"/>
    </source>
</evidence>
<dbReference type="EMBL" id="CP120997">
    <property type="protein sequence ID" value="WLQ32171.1"/>
    <property type="molecule type" value="Genomic_DNA"/>
</dbReference>
<organism evidence="6 7">
    <name type="scientific">Streptomyces castrisilvae</name>
    <dbReference type="NCBI Taxonomy" id="3033811"/>
    <lineage>
        <taxon>Bacteria</taxon>
        <taxon>Bacillati</taxon>
        <taxon>Actinomycetota</taxon>
        <taxon>Actinomycetes</taxon>
        <taxon>Kitasatosporales</taxon>
        <taxon>Streptomycetaceae</taxon>
        <taxon>Streptomyces</taxon>
    </lineage>
</organism>
<dbReference type="SMART" id="SM00231">
    <property type="entry name" value="FA58C"/>
    <property type="match status" value="2"/>
</dbReference>
<keyword evidence="7" id="KW-1185">Reference proteome</keyword>
<dbReference type="InterPro" id="IPR051941">
    <property type="entry name" value="BG_Antigen-Binding_Lectin"/>
</dbReference>
<dbReference type="SUPFAM" id="SSF49265">
    <property type="entry name" value="Fibronectin type III"/>
    <property type="match status" value="1"/>
</dbReference>
<feature type="chain" id="PRO_5045387621" evidence="4">
    <location>
        <begin position="32"/>
        <end position="1426"/>
    </location>
</feature>
<protein>
    <submittedName>
        <fullName evidence="6">Discoidin domain-containing protein</fullName>
    </submittedName>
</protein>
<feature type="signal peptide" evidence="4">
    <location>
        <begin position="1"/>
        <end position="31"/>
    </location>
</feature>
<evidence type="ECO:0000256" key="3">
    <source>
        <dbReference type="SAM" id="MobiDB-lite"/>
    </source>
</evidence>
<evidence type="ECO:0000256" key="1">
    <source>
        <dbReference type="ARBA" id="ARBA00023295"/>
    </source>
</evidence>
<dbReference type="InterPro" id="IPR012334">
    <property type="entry name" value="Pectin_lyas_fold"/>
</dbReference>
<dbReference type="PANTHER" id="PTHR45713:SF6">
    <property type="entry name" value="F5_8 TYPE C DOMAIN-CONTAINING PROTEIN"/>
    <property type="match status" value="1"/>
</dbReference>
<dbReference type="RefSeq" id="WP_306050946.1">
    <property type="nucleotide sequence ID" value="NZ_CP120997.1"/>
</dbReference>
<reference evidence="6 7" key="1">
    <citation type="submission" date="2023-03" db="EMBL/GenBank/DDBJ databases">
        <title>Isolation and description of six Streptomyces strains from soil environments, able to metabolize different microbial glucans.</title>
        <authorList>
            <person name="Widen T."/>
            <person name="Larsbrink J."/>
        </authorList>
    </citation>
    <scope>NUCLEOTIDE SEQUENCE [LARGE SCALE GENOMIC DNA]</scope>
    <source>
        <strain evidence="6 7">Mut1</strain>
    </source>
</reference>
<dbReference type="SUPFAM" id="SSF51126">
    <property type="entry name" value="Pectin lyase-like"/>
    <property type="match status" value="1"/>
</dbReference>
<dbReference type="Proteomes" id="UP001239522">
    <property type="component" value="Chromosome"/>
</dbReference>
<dbReference type="InterPro" id="IPR036116">
    <property type="entry name" value="FN3_sf"/>
</dbReference>
<dbReference type="PANTHER" id="PTHR45713">
    <property type="entry name" value="FTP DOMAIN-CONTAINING PROTEIN"/>
    <property type="match status" value="1"/>
</dbReference>
<dbReference type="Gene3D" id="2.160.20.10">
    <property type="entry name" value="Single-stranded right-handed beta-helix, Pectin lyase-like"/>
    <property type="match status" value="1"/>
</dbReference>
<gene>
    <name evidence="6" type="ORF">P8A18_01380</name>
</gene>
<evidence type="ECO:0000259" key="5">
    <source>
        <dbReference type="PROSITE" id="PS50022"/>
    </source>
</evidence>
<dbReference type="InterPro" id="IPR011050">
    <property type="entry name" value="Pectin_lyase_fold/virulence"/>
</dbReference>
<dbReference type="InterPro" id="IPR008979">
    <property type="entry name" value="Galactose-bd-like_sf"/>
</dbReference>
<feature type="region of interest" description="Disordered" evidence="3">
    <location>
        <begin position="389"/>
        <end position="410"/>
    </location>
</feature>
<dbReference type="SUPFAM" id="SSF49785">
    <property type="entry name" value="Galactose-binding domain-like"/>
    <property type="match status" value="3"/>
</dbReference>
<feature type="domain" description="F5/8 type C" evidence="5">
    <location>
        <begin position="167"/>
        <end position="307"/>
    </location>
</feature>
<dbReference type="InterPro" id="IPR006626">
    <property type="entry name" value="PbH1"/>
</dbReference>
<sequence>MRTRRWRWRVLSATVSTSLMMVAWPALNASAAGGPNIAAGQRAAASSGKSAGNIADGQQSTYWEGSGKSLPQWVQSDLGKVTRIDQVTLKLPADWATRRQTLSLQGSVDGTSFATLKTSAAYTFAPGSSNKVTISFPAAQARFVRADITANTASKNGQLAELEVRAAAESSVNLAAGRTLTASSYTETYVAAHANDGNPASYWESRNNELPQWIQADLGSSVRVDRVVLRLPDGWETRSQTLKIQGSANGTDFTDLTQAQAYTFSPTAGEKATITFDATTTRYVRVLVSANSVQPGAQVSELEIYGPESGDTQAPSAPAQLAYTEPATGQIRLTWKASTDDTAVTGYDIYADNTLLTSVAGDVTTYTDTRPAGTTVSYYVRAKDAAGNVSGNSNTVTRSGGTGDTQAPTAPANLSFTEPASGQIKLVWQASSDNKAVTGYDIYANNVLRESVAGDVTTYTDTQPAGTTVSYFVRAKDAAGNVSGDSNTVTRNGSTGAASDLAVGKPIAASSVVHMFVAENANDNQLSTYWEGAGGSYPNTLTVKLGANADTQSVVVKLNPDSSWGARTQNIQVLGREQSASSFTGLVAAKDYAFSPGSGNTVTIPVDARVADVQLKFTSNTGSSAGQVAEFQVLGAPAPNPNLQVSALTADPSAPVESDPVKLTATVRNSGAVAAPAGKLEFRLGDSKVATASVGALAAGASTQVSADIGALDAGTYTLSAVADPDNEIIEQNETDNTYTSAAGLVVKPVDSSDLVLSAVTTSPSAPAEGDNVTFSAAIRNQGTVASASGSHAVTLTLLDSKGATVKTLTGSYSGAIAAGATTAPVNLGSWTAANGSYTVKTVIADDANELPVKRGNNTASSSFFVGRGADMPYDTYEAEDAVTGGGAKVVGPNRTVGDLAGEASGRKAVTLNDTGNYVEFTTRASTNSLVARYSIPDSAGGGGIDSKLNIYVDGTFLKAIDLTSKYAWLYGAETGPGNSPGAGSPRHIYDEANVLLGTTVPAGSKIRLQKDAANTSTYAIDFISLEQATQTANPDPAAYAVPAGFTHQDVQNALDKVRMDTTGKLVGVYLPAGDYETASKFQVYGKAVRIIGAGPWYTRFHAPSAQENTDIGFRAEASANGSTFANFAYFGNYTSRIDGPGKVFDFSNVSDMVIDNIWNEHTVCLYWGANTDSITIKNSRIRDTFADGINMTNGSTDNHVVNIESRATGDDSFALFSAIDSGGSDMKNNVYENLTSLLTWRAAGLAVYGGYDNTFRNIRIEDTLVYSGITVSSLDFGYPMNGFGTGPTTVENVSVVRSGGHFWGTQTFPGIWLFSASKVFQGIRINHVDIVDPTYSGIMFQTNYVGGQPQFPIKDTILTDISISGARKSGDAFDAKSGFGLWANEMPEAGQGPAVGEVTFNGLKLSGNAQDVKNTTSTMKININP</sequence>
<dbReference type="Gene3D" id="2.60.40.10">
    <property type="entry name" value="Immunoglobulins"/>
    <property type="match status" value="4"/>
</dbReference>
<dbReference type="InterPro" id="IPR000421">
    <property type="entry name" value="FA58C"/>
</dbReference>
<keyword evidence="4" id="KW-0732">Signal</keyword>
<dbReference type="InterPro" id="IPR033801">
    <property type="entry name" value="CBM6-CBM35-CBM36-like_1"/>
</dbReference>
<feature type="domain" description="F5/8 type C" evidence="5">
    <location>
        <begin position="490"/>
        <end position="636"/>
    </location>
</feature>
<dbReference type="InterPro" id="IPR003961">
    <property type="entry name" value="FN3_dom"/>
</dbReference>
<evidence type="ECO:0000256" key="4">
    <source>
        <dbReference type="SAM" id="SignalP"/>
    </source>
</evidence>
<keyword evidence="1" id="KW-0378">Hydrolase</keyword>
<feature type="domain" description="F5/8 type C" evidence="5">
    <location>
        <begin position="22"/>
        <end position="164"/>
    </location>
</feature>
<dbReference type="Pfam" id="PF00754">
    <property type="entry name" value="F5_F8_type_C"/>
    <property type="match status" value="2"/>
</dbReference>
<dbReference type="InterPro" id="IPR011635">
    <property type="entry name" value="CARDB"/>
</dbReference>
<dbReference type="Pfam" id="PF22815">
    <property type="entry name" value="CatAgl_D1"/>
    <property type="match status" value="1"/>
</dbReference>
<name>A0ABY9HCZ6_9ACTN</name>
<keyword evidence="2" id="KW-0119">Carbohydrate metabolism</keyword>
<dbReference type="CDD" id="cd00063">
    <property type="entry name" value="FN3"/>
    <property type="match status" value="2"/>
</dbReference>
<evidence type="ECO:0000313" key="6">
    <source>
        <dbReference type="EMBL" id="WLQ32171.1"/>
    </source>
</evidence>
<dbReference type="Pfam" id="PF22633">
    <property type="entry name" value="F5_F8_type_C_2"/>
    <property type="match status" value="1"/>
</dbReference>
<evidence type="ECO:0000256" key="2">
    <source>
        <dbReference type="ARBA" id="ARBA00023326"/>
    </source>
</evidence>
<proteinExistence type="predicted"/>
<dbReference type="Pfam" id="PF07705">
    <property type="entry name" value="CARDB"/>
    <property type="match status" value="2"/>
</dbReference>
<dbReference type="CDD" id="cd14490">
    <property type="entry name" value="CBM6-CBM35-CBM36_like_1"/>
    <property type="match status" value="1"/>
</dbReference>
<dbReference type="Gene3D" id="2.60.120.260">
    <property type="entry name" value="Galactose-binding domain-like"/>
    <property type="match status" value="4"/>
</dbReference>
<dbReference type="InterPro" id="IPR055149">
    <property type="entry name" value="Agl_cat_D2"/>
</dbReference>
<keyword evidence="2" id="KW-0624">Polysaccharide degradation</keyword>
<dbReference type="Pfam" id="PF22816">
    <property type="entry name" value="CatAgl_D2"/>
    <property type="match status" value="1"/>
</dbReference>